<dbReference type="PANTHER" id="PTHR23248:SF66">
    <property type="entry name" value="PHOSPHOLIPID SCRAMBLASE"/>
    <property type="match status" value="1"/>
</dbReference>
<dbReference type="RefSeq" id="XP_033781267.1">
    <property type="nucleotide sequence ID" value="XM_033925376.1"/>
</dbReference>
<evidence type="ECO:0000256" key="1">
    <source>
        <dbReference type="ARBA" id="ARBA00005350"/>
    </source>
</evidence>
<keyword evidence="2" id="KW-0106">Calcium</keyword>
<gene>
    <name evidence="5" type="primary">LOC117350780</name>
</gene>
<dbReference type="AlphaFoldDB" id="A0A6P8NXP3"/>
<dbReference type="GO" id="GO:0017128">
    <property type="term" value="F:phospholipid scramblase activity"/>
    <property type="evidence" value="ECO:0007669"/>
    <property type="project" value="InterPro"/>
</dbReference>
<keyword evidence="2" id="KW-0449">Lipoprotein</keyword>
<dbReference type="GeneID" id="117350780"/>
<comment type="similarity">
    <text evidence="1 2">Belongs to the phospholipid scramblase family.</text>
</comment>
<evidence type="ECO:0000313" key="5">
    <source>
        <dbReference type="RefSeq" id="XP_033781267.1"/>
    </source>
</evidence>
<dbReference type="OrthoDB" id="191150at2759"/>
<dbReference type="InterPro" id="IPR005552">
    <property type="entry name" value="Scramblase"/>
</dbReference>
<feature type="compositionally biased region" description="Polar residues" evidence="3">
    <location>
        <begin position="1"/>
        <end position="21"/>
    </location>
</feature>
<evidence type="ECO:0000256" key="3">
    <source>
        <dbReference type="SAM" id="MobiDB-lite"/>
    </source>
</evidence>
<evidence type="ECO:0000313" key="4">
    <source>
        <dbReference type="Proteomes" id="UP000515159"/>
    </source>
</evidence>
<dbReference type="InParanoid" id="A0A6P8NXP3"/>
<dbReference type="Proteomes" id="UP000515159">
    <property type="component" value="Chromosome 16"/>
</dbReference>
<feature type="region of interest" description="Disordered" evidence="3">
    <location>
        <begin position="1"/>
        <end position="26"/>
    </location>
</feature>
<protein>
    <recommendedName>
        <fullName evidence="2">Phospholipid scramblase</fullName>
    </recommendedName>
</protein>
<keyword evidence="4" id="KW-1185">Reference proteome</keyword>
<dbReference type="InterPro" id="IPR025659">
    <property type="entry name" value="Tubby-like_C"/>
</dbReference>
<organism evidence="4 5">
    <name type="scientific">Geotrypetes seraphini</name>
    <name type="common">Gaboon caecilian</name>
    <name type="synonym">Caecilia seraphini</name>
    <dbReference type="NCBI Taxonomy" id="260995"/>
    <lineage>
        <taxon>Eukaryota</taxon>
        <taxon>Metazoa</taxon>
        <taxon>Chordata</taxon>
        <taxon>Craniata</taxon>
        <taxon>Vertebrata</taxon>
        <taxon>Euteleostomi</taxon>
        <taxon>Amphibia</taxon>
        <taxon>Gymnophiona</taxon>
        <taxon>Geotrypetes</taxon>
    </lineage>
</organism>
<reference evidence="5" key="1">
    <citation type="submission" date="2025-08" db="UniProtKB">
        <authorList>
            <consortium name="RefSeq"/>
        </authorList>
    </citation>
    <scope>IDENTIFICATION</scope>
</reference>
<accession>A0A6P8NXP3</accession>
<comment type="function">
    <text evidence="2">May mediate accelerated ATP-independent bidirectional transbilayer migration of phospholipids upon binding calcium ions that results in a loss of phospholipid asymmetry in the plasma membrane.</text>
</comment>
<dbReference type="SUPFAM" id="SSF54518">
    <property type="entry name" value="Tubby C-terminal domain-like"/>
    <property type="match status" value="1"/>
</dbReference>
<evidence type="ECO:0000256" key="2">
    <source>
        <dbReference type="RuleBase" id="RU363116"/>
    </source>
</evidence>
<comment type="cofactor">
    <cofactor evidence="2">
        <name>Ca(2+)</name>
        <dbReference type="ChEBI" id="CHEBI:29108"/>
    </cofactor>
</comment>
<proteinExistence type="inferred from homology"/>
<sequence length="240" mass="27232">MSAFEYSSNLGATNQEPQQDPASAAYGTVPAAPSLHGIPPGLEYLAQVDQILIHQKRHSWIQYNSQYEILNTMGQKVYFAEEQREWCGPRLDVGITNNSGVTVVHLLLPTDCCSYDMELQVHSPPLGTLIGYVSKNWEAFKSTFYIMNPAKEVVMKIVGPGWNRKAFSDVKFEVTTPDESFLVGQIIRTWRGMSKEMFSSNDHFSVQFPLDLDVKVKAVLMAACLFIDYLYYDQRRNENN</sequence>
<dbReference type="Pfam" id="PF03803">
    <property type="entry name" value="Scramblase"/>
    <property type="match status" value="1"/>
</dbReference>
<name>A0A6P8NXP3_GEOSA</name>
<dbReference type="KEGG" id="gsh:117350780"/>
<dbReference type="PANTHER" id="PTHR23248">
    <property type="entry name" value="PHOSPHOLIPID SCRAMBLASE-RELATED"/>
    <property type="match status" value="1"/>
</dbReference>
<dbReference type="GO" id="GO:0005886">
    <property type="term" value="C:plasma membrane"/>
    <property type="evidence" value="ECO:0007669"/>
    <property type="project" value="TreeGrafter"/>
</dbReference>
<keyword evidence="2" id="KW-0564">Palmitate</keyword>